<dbReference type="RefSeq" id="WP_165700824.1">
    <property type="nucleotide sequence ID" value="NZ_CP036265.1"/>
</dbReference>
<dbReference type="PANTHER" id="PTHR21600:SF87">
    <property type="entry name" value="RNA PSEUDOURIDYLATE SYNTHASE DOMAIN-CONTAINING PROTEIN 1"/>
    <property type="match status" value="1"/>
</dbReference>
<feature type="domain" description="Pseudouridine synthase RsuA/RluA-like" evidence="6">
    <location>
        <begin position="77"/>
        <end position="230"/>
    </location>
</feature>
<evidence type="ECO:0000256" key="2">
    <source>
        <dbReference type="PIRSR" id="PIRSR606225-1"/>
    </source>
</evidence>
<sequence>MRVDTFLHKHFRNHSPARLSRTATTGGVTLDDGTPVGPRRRVTEGDTLLVRLADPPDWAEEAEDEPLDVLYEDPWLLAVRKPAGVICHPTGATTGGTLMNRIQAHLDRQAPRGLLSPGIVHRLDGATTGVLLTCKTADAHAGVCLQFENRETGKAYLALVEGDLRPDAGRCDRPIGKRRNSALMTCGPDALAPKPARTDWRVLLRLGDATLVRCALYTGRNHQIRVHLAALGHPVIGDAFYAADGGLKWPPGECPNPARRHALHAAELSFRHPILGTPLTVRCPPTDFTALLAERRRSAPVGSLPMT</sequence>
<evidence type="ECO:0000256" key="5">
    <source>
        <dbReference type="SAM" id="MobiDB-lite"/>
    </source>
</evidence>
<keyword evidence="8" id="KW-1185">Reference proteome</keyword>
<comment type="similarity">
    <text evidence="1 4">Belongs to the pseudouridine synthase RluA family.</text>
</comment>
<dbReference type="Pfam" id="PF00849">
    <property type="entry name" value="PseudoU_synth_2"/>
    <property type="match status" value="1"/>
</dbReference>
<proteinExistence type="inferred from homology"/>
<dbReference type="InterPro" id="IPR050188">
    <property type="entry name" value="RluA_PseudoU_synthase"/>
</dbReference>
<dbReference type="PROSITE" id="PS50889">
    <property type="entry name" value="S4"/>
    <property type="match status" value="1"/>
</dbReference>
<gene>
    <name evidence="7" type="primary">rluD_1</name>
    <name evidence="7" type="ORF">CA12_34540</name>
</gene>
<dbReference type="InterPro" id="IPR006225">
    <property type="entry name" value="PsdUridine_synth_RluC/D"/>
</dbReference>
<dbReference type="GO" id="GO:0140098">
    <property type="term" value="F:catalytic activity, acting on RNA"/>
    <property type="evidence" value="ECO:0007669"/>
    <property type="project" value="UniProtKB-ARBA"/>
</dbReference>
<dbReference type="Gene3D" id="3.30.2350.10">
    <property type="entry name" value="Pseudouridine synthase"/>
    <property type="match status" value="1"/>
</dbReference>
<protein>
    <recommendedName>
        <fullName evidence="4">Pseudouridine synthase</fullName>
        <ecNumber evidence="4">5.4.99.-</ecNumber>
    </recommendedName>
</protein>
<organism evidence="7 8">
    <name type="scientific">Alienimonas californiensis</name>
    <dbReference type="NCBI Taxonomy" id="2527989"/>
    <lineage>
        <taxon>Bacteria</taxon>
        <taxon>Pseudomonadati</taxon>
        <taxon>Planctomycetota</taxon>
        <taxon>Planctomycetia</taxon>
        <taxon>Planctomycetales</taxon>
        <taxon>Planctomycetaceae</taxon>
        <taxon>Alienimonas</taxon>
    </lineage>
</organism>
<evidence type="ECO:0000313" key="8">
    <source>
        <dbReference type="Proteomes" id="UP000318741"/>
    </source>
</evidence>
<comment type="catalytic activity">
    <reaction evidence="4">
        <text>a uridine in RNA = a pseudouridine in RNA</text>
        <dbReference type="Rhea" id="RHEA:48348"/>
        <dbReference type="Rhea" id="RHEA-COMP:12068"/>
        <dbReference type="Rhea" id="RHEA-COMP:12069"/>
        <dbReference type="ChEBI" id="CHEBI:65314"/>
        <dbReference type="ChEBI" id="CHEBI:65315"/>
    </reaction>
</comment>
<dbReference type="PANTHER" id="PTHR21600">
    <property type="entry name" value="MITOCHONDRIAL RNA PSEUDOURIDINE SYNTHASE"/>
    <property type="match status" value="1"/>
</dbReference>
<feature type="region of interest" description="Disordered" evidence="5">
    <location>
        <begin position="17"/>
        <end position="37"/>
    </location>
</feature>
<accession>A0A517PD77</accession>
<dbReference type="EC" id="5.4.99.-" evidence="4"/>
<dbReference type="GO" id="GO:0009982">
    <property type="term" value="F:pseudouridine synthase activity"/>
    <property type="evidence" value="ECO:0007669"/>
    <property type="project" value="InterPro"/>
</dbReference>
<dbReference type="KEGG" id="acaf:CA12_34540"/>
<keyword evidence="4 7" id="KW-0413">Isomerase</keyword>
<reference evidence="7 8" key="1">
    <citation type="submission" date="2019-02" db="EMBL/GenBank/DDBJ databases">
        <title>Deep-cultivation of Planctomycetes and their phenomic and genomic characterization uncovers novel biology.</title>
        <authorList>
            <person name="Wiegand S."/>
            <person name="Jogler M."/>
            <person name="Boedeker C."/>
            <person name="Pinto D."/>
            <person name="Vollmers J."/>
            <person name="Rivas-Marin E."/>
            <person name="Kohn T."/>
            <person name="Peeters S.H."/>
            <person name="Heuer A."/>
            <person name="Rast P."/>
            <person name="Oberbeckmann S."/>
            <person name="Bunk B."/>
            <person name="Jeske O."/>
            <person name="Meyerdierks A."/>
            <person name="Storesund J.E."/>
            <person name="Kallscheuer N."/>
            <person name="Luecker S."/>
            <person name="Lage O.M."/>
            <person name="Pohl T."/>
            <person name="Merkel B.J."/>
            <person name="Hornburger P."/>
            <person name="Mueller R.-W."/>
            <person name="Bruemmer F."/>
            <person name="Labrenz M."/>
            <person name="Spormann A.M."/>
            <person name="Op den Camp H."/>
            <person name="Overmann J."/>
            <person name="Amann R."/>
            <person name="Jetten M.S.M."/>
            <person name="Mascher T."/>
            <person name="Medema M.H."/>
            <person name="Devos D.P."/>
            <person name="Kaster A.-K."/>
            <person name="Ovreas L."/>
            <person name="Rohde M."/>
            <person name="Galperin M.Y."/>
            <person name="Jogler C."/>
        </authorList>
    </citation>
    <scope>NUCLEOTIDE SEQUENCE [LARGE SCALE GENOMIC DNA]</scope>
    <source>
        <strain evidence="7 8">CA12</strain>
    </source>
</reference>
<evidence type="ECO:0000256" key="3">
    <source>
        <dbReference type="PROSITE-ProRule" id="PRU00182"/>
    </source>
</evidence>
<dbReference type="GO" id="GO:0003723">
    <property type="term" value="F:RNA binding"/>
    <property type="evidence" value="ECO:0007669"/>
    <property type="project" value="UniProtKB-KW"/>
</dbReference>
<evidence type="ECO:0000256" key="4">
    <source>
        <dbReference type="RuleBase" id="RU362028"/>
    </source>
</evidence>
<dbReference type="InterPro" id="IPR020103">
    <property type="entry name" value="PsdUridine_synth_cat_dom_sf"/>
</dbReference>
<dbReference type="InterPro" id="IPR006145">
    <property type="entry name" value="PsdUridine_synth_RsuA/RluA"/>
</dbReference>
<evidence type="ECO:0000259" key="6">
    <source>
        <dbReference type="Pfam" id="PF00849"/>
    </source>
</evidence>
<dbReference type="AlphaFoldDB" id="A0A517PD77"/>
<dbReference type="NCBIfam" id="TIGR00005">
    <property type="entry name" value="rluA_subfam"/>
    <property type="match status" value="1"/>
</dbReference>
<keyword evidence="3" id="KW-0694">RNA-binding</keyword>
<dbReference type="SUPFAM" id="SSF55120">
    <property type="entry name" value="Pseudouridine synthase"/>
    <property type="match status" value="1"/>
</dbReference>
<dbReference type="EMBL" id="CP036265">
    <property type="protein sequence ID" value="QDT17334.1"/>
    <property type="molecule type" value="Genomic_DNA"/>
</dbReference>
<evidence type="ECO:0000256" key="1">
    <source>
        <dbReference type="ARBA" id="ARBA00010876"/>
    </source>
</evidence>
<evidence type="ECO:0000313" key="7">
    <source>
        <dbReference type="EMBL" id="QDT17334.1"/>
    </source>
</evidence>
<dbReference type="CDD" id="cd02869">
    <property type="entry name" value="PseudoU_synth_RluA_like"/>
    <property type="match status" value="1"/>
</dbReference>
<dbReference type="GO" id="GO:0000455">
    <property type="term" value="P:enzyme-directed rRNA pseudouridine synthesis"/>
    <property type="evidence" value="ECO:0007669"/>
    <property type="project" value="TreeGrafter"/>
</dbReference>
<comment type="function">
    <text evidence="4">Responsible for synthesis of pseudouridine from uracil.</text>
</comment>
<feature type="active site" evidence="2">
    <location>
        <position position="124"/>
    </location>
</feature>
<name>A0A517PD77_9PLAN</name>
<dbReference type="Proteomes" id="UP000318741">
    <property type="component" value="Chromosome"/>
</dbReference>